<dbReference type="Proteomes" id="UP000094056">
    <property type="component" value="Unassembled WGS sequence"/>
</dbReference>
<dbReference type="Pfam" id="PF12651">
    <property type="entry name" value="RHH_3"/>
    <property type="match status" value="1"/>
</dbReference>
<dbReference type="GO" id="GO:0006355">
    <property type="term" value="P:regulation of DNA-templated transcription"/>
    <property type="evidence" value="ECO:0007669"/>
    <property type="project" value="InterPro"/>
</dbReference>
<reference evidence="2 3" key="1">
    <citation type="submission" date="2016-07" db="EMBL/GenBank/DDBJ databases">
        <title>Draft genome of Scalindua rubra, obtained from a brine-seawater interface in the Red Sea, sheds light on salt adaptation in anammox bacteria.</title>
        <authorList>
            <person name="Speth D.R."/>
            <person name="Lagkouvardos I."/>
            <person name="Wang Y."/>
            <person name="Qian P.-Y."/>
            <person name="Dutilh B.E."/>
            <person name="Jetten M.S."/>
        </authorList>
    </citation>
    <scope>NUCLEOTIDE SEQUENCE [LARGE SCALE GENOMIC DNA]</scope>
    <source>
        <strain evidence="2">BSI-1</strain>
    </source>
</reference>
<dbReference type="EMBL" id="MAYW01000231">
    <property type="protein sequence ID" value="ODS30404.1"/>
    <property type="molecule type" value="Genomic_DNA"/>
</dbReference>
<gene>
    <name evidence="2" type="primary">mazE6</name>
    <name evidence="2" type="ORF">SCARUB_04490</name>
</gene>
<name>A0A1E3X616_9BACT</name>
<evidence type="ECO:0000313" key="3">
    <source>
        <dbReference type="Proteomes" id="UP000094056"/>
    </source>
</evidence>
<protein>
    <submittedName>
        <fullName evidence="2">Antitoxin MazE6</fullName>
    </submittedName>
</protein>
<sequence length="80" mass="9245">MRMKTAISIPDKTFEAAEQLVKRLGISRSELYSKAISSYIKEHRNDSVTKILNEIYADEKSSLDQVAQYLQFTSISKDKW</sequence>
<organism evidence="2 3">
    <name type="scientific">Candidatus Scalindua rubra</name>
    <dbReference type="NCBI Taxonomy" id="1872076"/>
    <lineage>
        <taxon>Bacteria</taxon>
        <taxon>Pseudomonadati</taxon>
        <taxon>Planctomycetota</taxon>
        <taxon>Candidatus Brocadiia</taxon>
        <taxon>Candidatus Brocadiales</taxon>
        <taxon>Candidatus Scalinduaceae</taxon>
        <taxon>Candidatus Scalindua</taxon>
    </lineage>
</organism>
<dbReference type="Gene3D" id="1.10.1220.10">
    <property type="entry name" value="Met repressor-like"/>
    <property type="match status" value="1"/>
</dbReference>
<accession>A0A1E3X616</accession>
<feature type="domain" description="Predicted DNA-binding protein ribbon-helix-helix" evidence="1">
    <location>
        <begin position="1"/>
        <end position="44"/>
    </location>
</feature>
<dbReference type="InterPro" id="IPR013321">
    <property type="entry name" value="Arc_rbn_hlx_hlx"/>
</dbReference>
<evidence type="ECO:0000313" key="2">
    <source>
        <dbReference type="EMBL" id="ODS30404.1"/>
    </source>
</evidence>
<proteinExistence type="predicted"/>
<dbReference type="AlphaFoldDB" id="A0A1E3X616"/>
<evidence type="ECO:0000259" key="1">
    <source>
        <dbReference type="Pfam" id="PF12651"/>
    </source>
</evidence>
<comment type="caution">
    <text evidence="2">The sequence shown here is derived from an EMBL/GenBank/DDBJ whole genome shotgun (WGS) entry which is preliminary data.</text>
</comment>
<dbReference type="InterPro" id="IPR038733">
    <property type="entry name" value="Predicted_DNA_bind_prot_RHH"/>
</dbReference>